<gene>
    <name evidence="7" type="ORF">MHL29_09645</name>
</gene>
<dbReference type="Gene3D" id="1.10.230.10">
    <property type="entry name" value="Cytochrome P450-Terp, domain 2"/>
    <property type="match status" value="1"/>
</dbReference>
<name>A0ABS9Q2P6_9MICO</name>
<dbReference type="PROSITE" id="PS00480">
    <property type="entry name" value="CITRATE_SYNTHASE"/>
    <property type="match status" value="1"/>
</dbReference>
<dbReference type="InterPro" id="IPR009061">
    <property type="entry name" value="DNA-bd_dom_put_sf"/>
</dbReference>
<dbReference type="InterPro" id="IPR041657">
    <property type="entry name" value="HTH_17"/>
</dbReference>
<dbReference type="InterPro" id="IPR016142">
    <property type="entry name" value="Citrate_synth-like_lrg_a-sub"/>
</dbReference>
<dbReference type="SUPFAM" id="SSF46955">
    <property type="entry name" value="Putative DNA-binding domain"/>
    <property type="match status" value="1"/>
</dbReference>
<evidence type="ECO:0000256" key="5">
    <source>
        <dbReference type="RuleBase" id="RU003406"/>
    </source>
</evidence>
<dbReference type="Gene3D" id="1.10.580.10">
    <property type="entry name" value="Citrate Synthase, domain 1"/>
    <property type="match status" value="1"/>
</dbReference>
<dbReference type="Proteomes" id="UP001521931">
    <property type="component" value="Unassembled WGS sequence"/>
</dbReference>
<dbReference type="InterPro" id="IPR019810">
    <property type="entry name" value="Citrate_synthase_AS"/>
</dbReference>
<dbReference type="Pfam" id="PF00285">
    <property type="entry name" value="Citrate_synt"/>
    <property type="match status" value="1"/>
</dbReference>
<sequence>MPNRPAPDRELLTTAQVARLLGVKTQTVYAYVSRGQLRPTHRDGRRASYFAPEDVEALQGRSGTLGRGTGLAESVRTTITRLEGDRLAYRGRDASTLAEAASVEEVAGLLWGGDEPVSLVVDEEALADVRDGLAALPEGARLVERLRLAVLLLTARDARRHDLDPAAVRERAGLLIATATAALLPREAWGSAYEGSDQATRWTAVVGGDPDDEALVDLVRRALVLLADHDMAASTTAVRVSASVRADLGSCLLAGLSAMDSPLHGSAGVQARLLLEAAVADPPRTLGRVLADPSAAAGFGHRIYRESDPRAEHLLGRLRVAGLGALEGPATLLEEGLWERHGLFPNSDWALAVLAHRHDLRVDAPEAVFAGARLVGWVAHALEEYAEEPLRFRLTGVYQGPR</sequence>
<keyword evidence="8" id="KW-1185">Reference proteome</keyword>
<feature type="domain" description="Helix-turn-helix" evidence="6">
    <location>
        <begin position="11"/>
        <end position="58"/>
    </location>
</feature>
<dbReference type="Pfam" id="PF12728">
    <property type="entry name" value="HTH_17"/>
    <property type="match status" value="1"/>
</dbReference>
<evidence type="ECO:0000313" key="7">
    <source>
        <dbReference type="EMBL" id="MCG7322148.1"/>
    </source>
</evidence>
<dbReference type="PANTHER" id="PTHR11739:SF4">
    <property type="entry name" value="CITRATE SYNTHASE, PEROXISOMAL"/>
    <property type="match status" value="1"/>
</dbReference>
<evidence type="ECO:0000256" key="2">
    <source>
        <dbReference type="ARBA" id="ARBA00010566"/>
    </source>
</evidence>
<evidence type="ECO:0000256" key="3">
    <source>
        <dbReference type="ARBA" id="ARBA00012972"/>
    </source>
</evidence>
<dbReference type="InterPro" id="IPR002020">
    <property type="entry name" value="Citrate_synthase"/>
</dbReference>
<reference evidence="7 8" key="1">
    <citation type="submission" date="2022-02" db="EMBL/GenBank/DDBJ databases">
        <title>Uncovering new skin microbiome diversity through culturing and metagenomics.</title>
        <authorList>
            <person name="Conlan S."/>
            <person name="Deming C."/>
            <person name="Nisc Comparative Sequencing Program N."/>
            <person name="Segre J.A."/>
        </authorList>
    </citation>
    <scope>NUCLEOTIDE SEQUENCE [LARGE SCALE GENOMIC DNA]</scope>
    <source>
        <strain evidence="7 8">ACRQZ</strain>
    </source>
</reference>
<evidence type="ECO:0000259" key="6">
    <source>
        <dbReference type="Pfam" id="PF12728"/>
    </source>
</evidence>
<protein>
    <recommendedName>
        <fullName evidence="3">citrate synthase (unknown stereospecificity)</fullName>
        <ecNumber evidence="3">2.3.3.16</ecNumber>
    </recommendedName>
</protein>
<organism evidence="7 8">
    <name type="scientific">Arsenicicoccus bolidensis</name>
    <dbReference type="NCBI Taxonomy" id="229480"/>
    <lineage>
        <taxon>Bacteria</taxon>
        <taxon>Bacillati</taxon>
        <taxon>Actinomycetota</taxon>
        <taxon>Actinomycetes</taxon>
        <taxon>Micrococcales</taxon>
        <taxon>Intrasporangiaceae</taxon>
        <taxon>Arsenicicoccus</taxon>
    </lineage>
</organism>
<evidence type="ECO:0000256" key="1">
    <source>
        <dbReference type="ARBA" id="ARBA00005163"/>
    </source>
</evidence>
<dbReference type="SUPFAM" id="SSF48256">
    <property type="entry name" value="Citrate synthase"/>
    <property type="match status" value="1"/>
</dbReference>
<accession>A0ABS9Q2P6</accession>
<comment type="pathway">
    <text evidence="1">Carbohydrate metabolism; tricarboxylic acid cycle.</text>
</comment>
<dbReference type="Gene3D" id="1.10.1660.10">
    <property type="match status" value="1"/>
</dbReference>
<dbReference type="InterPro" id="IPR016143">
    <property type="entry name" value="Citrate_synth-like_sm_a-sub"/>
</dbReference>
<dbReference type="RefSeq" id="WP_029211745.1">
    <property type="nucleotide sequence ID" value="NZ_DAMCVA010000054.1"/>
</dbReference>
<dbReference type="EC" id="2.3.3.16" evidence="3"/>
<keyword evidence="4 5" id="KW-0808">Transferase</keyword>
<comment type="caution">
    <text evidence="7">The sequence shown here is derived from an EMBL/GenBank/DDBJ whole genome shotgun (WGS) entry which is preliminary data.</text>
</comment>
<proteinExistence type="inferred from homology"/>
<comment type="similarity">
    <text evidence="2 5">Belongs to the citrate synthase family.</text>
</comment>
<evidence type="ECO:0000256" key="4">
    <source>
        <dbReference type="ARBA" id="ARBA00022679"/>
    </source>
</evidence>
<dbReference type="InterPro" id="IPR036969">
    <property type="entry name" value="Citrate_synthase_sf"/>
</dbReference>
<dbReference type="PANTHER" id="PTHR11739">
    <property type="entry name" value="CITRATE SYNTHASE"/>
    <property type="match status" value="1"/>
</dbReference>
<evidence type="ECO:0000313" key="8">
    <source>
        <dbReference type="Proteomes" id="UP001521931"/>
    </source>
</evidence>
<dbReference type="EMBL" id="JAKRCV010000027">
    <property type="protein sequence ID" value="MCG7322148.1"/>
    <property type="molecule type" value="Genomic_DNA"/>
</dbReference>